<dbReference type="NCBIfam" id="TIGR00785">
    <property type="entry name" value="dass"/>
    <property type="match status" value="1"/>
</dbReference>
<feature type="transmembrane region" description="Helical" evidence="5">
    <location>
        <begin position="374"/>
        <end position="402"/>
    </location>
</feature>
<feature type="transmembrane region" description="Helical" evidence="5">
    <location>
        <begin position="139"/>
        <end position="166"/>
    </location>
</feature>
<evidence type="ECO:0000313" key="6">
    <source>
        <dbReference type="EMBL" id="MST82132.1"/>
    </source>
</evidence>
<feature type="transmembrane region" description="Helical" evidence="5">
    <location>
        <begin position="458"/>
        <end position="479"/>
    </location>
</feature>
<name>A0A7X2TND6_9FIRM</name>
<sequence length="482" mass="52416">MGTEEEKFEIIENGKAGKLQIIGVAAAIGILAGIFLVPVGENFPVPARNTLGVLLAVIVLLVTEALPLGIVCLMSAAFLYFFRCTDSVQGAFSGYTNPTLFFVLASYGISSALTKVSVTRRFLLALMRRFGQNTRRLMFAIMLVTCLLSSVISNVAAAAVFIPMILEFLDAYDSPEERHRTARAYMISLPVASMIGGMMTPAGSALNVLAVSLLEKNTGQTIPFVHWMLFGIPLACAALPFAWAVCVRIFQPAPLSEEKIQAYIRRETRRMPEKMSRKEKYVLTVLLAMMVLWILSSWVPFLQIAAVTLLGLSLFFLPGKLRIMSWRDYTKSISFEAFVLMGSMISIGNCISSSGLSDWMSGILFPSSFPASPVLGIGFLCILIFLMLIPIPVAPALISMLAAPVIGFAARIGLPPALAVAALGLCANNCYLLPLDTVPLMTFTTGSYKMFDMPKATVWIQLLIVALASLWLPAMGKLLGYF</sequence>
<evidence type="ECO:0000256" key="2">
    <source>
        <dbReference type="ARBA" id="ARBA00022692"/>
    </source>
</evidence>
<evidence type="ECO:0000313" key="7">
    <source>
        <dbReference type="Proteomes" id="UP000466864"/>
    </source>
</evidence>
<comment type="subcellular location">
    <subcellularLocation>
        <location evidence="1">Membrane</location>
        <topology evidence="1">Multi-pass membrane protein</topology>
    </subcellularLocation>
</comment>
<dbReference type="AlphaFoldDB" id="A0A7X2TND6"/>
<dbReference type="Pfam" id="PF00939">
    <property type="entry name" value="Na_sulph_symp"/>
    <property type="match status" value="1"/>
</dbReference>
<reference evidence="6 7" key="1">
    <citation type="submission" date="2019-08" db="EMBL/GenBank/DDBJ databases">
        <title>In-depth cultivation of the pig gut microbiome towards novel bacterial diversity and tailored functional studies.</title>
        <authorList>
            <person name="Wylensek D."/>
            <person name="Hitch T.C.A."/>
            <person name="Clavel T."/>
        </authorList>
    </citation>
    <scope>NUCLEOTIDE SEQUENCE [LARGE SCALE GENOMIC DNA]</scope>
    <source>
        <strain evidence="6 7">Oil+RF-744-WCA-WT-13</strain>
    </source>
</reference>
<feature type="transmembrane region" description="Helical" evidence="5">
    <location>
        <begin position="414"/>
        <end position="434"/>
    </location>
</feature>
<feature type="transmembrane region" description="Helical" evidence="5">
    <location>
        <begin position="301"/>
        <end position="321"/>
    </location>
</feature>
<evidence type="ECO:0000256" key="3">
    <source>
        <dbReference type="ARBA" id="ARBA00022989"/>
    </source>
</evidence>
<dbReference type="RefSeq" id="WP_154458033.1">
    <property type="nucleotide sequence ID" value="NZ_VUMV01000004.1"/>
</dbReference>
<dbReference type="PANTHER" id="PTHR10283">
    <property type="entry name" value="SOLUTE CARRIER FAMILY 13 MEMBER"/>
    <property type="match status" value="1"/>
</dbReference>
<proteinExistence type="predicted"/>
<gene>
    <name evidence="6" type="ORF">FYJ60_07375</name>
</gene>
<feature type="transmembrane region" description="Helical" evidence="5">
    <location>
        <begin position="224"/>
        <end position="250"/>
    </location>
</feature>
<keyword evidence="2 5" id="KW-0812">Transmembrane</keyword>
<keyword evidence="3 5" id="KW-1133">Transmembrane helix</keyword>
<protein>
    <submittedName>
        <fullName evidence="6">DASS family sodium-coupled anion symporter</fullName>
    </submittedName>
</protein>
<dbReference type="Proteomes" id="UP000466864">
    <property type="component" value="Unassembled WGS sequence"/>
</dbReference>
<feature type="transmembrane region" description="Helical" evidence="5">
    <location>
        <begin position="51"/>
        <end position="80"/>
    </location>
</feature>
<evidence type="ECO:0000256" key="4">
    <source>
        <dbReference type="ARBA" id="ARBA00023136"/>
    </source>
</evidence>
<feature type="transmembrane region" description="Helical" evidence="5">
    <location>
        <begin position="20"/>
        <end position="39"/>
    </location>
</feature>
<dbReference type="InterPro" id="IPR001898">
    <property type="entry name" value="SLC13A/DASS"/>
</dbReference>
<feature type="transmembrane region" description="Helical" evidence="5">
    <location>
        <begin position="333"/>
        <end position="354"/>
    </location>
</feature>
<keyword evidence="4 5" id="KW-0472">Membrane</keyword>
<comment type="caution">
    <text evidence="6">The sequence shown here is derived from an EMBL/GenBank/DDBJ whole genome shotgun (WGS) entry which is preliminary data.</text>
</comment>
<evidence type="ECO:0000256" key="1">
    <source>
        <dbReference type="ARBA" id="ARBA00004141"/>
    </source>
</evidence>
<feature type="transmembrane region" description="Helical" evidence="5">
    <location>
        <begin position="100"/>
        <end position="118"/>
    </location>
</feature>
<organism evidence="6 7">
    <name type="scientific">Bilifractor porci</name>
    <dbReference type="NCBI Taxonomy" id="2606636"/>
    <lineage>
        <taxon>Bacteria</taxon>
        <taxon>Bacillati</taxon>
        <taxon>Bacillota</taxon>
        <taxon>Clostridia</taxon>
        <taxon>Lachnospirales</taxon>
        <taxon>Lachnospiraceae</taxon>
        <taxon>Bilifractor</taxon>
    </lineage>
</organism>
<dbReference type="GO" id="GO:0022857">
    <property type="term" value="F:transmembrane transporter activity"/>
    <property type="evidence" value="ECO:0007669"/>
    <property type="project" value="InterPro"/>
</dbReference>
<accession>A0A7X2TND6</accession>
<evidence type="ECO:0000256" key="5">
    <source>
        <dbReference type="SAM" id="Phobius"/>
    </source>
</evidence>
<keyword evidence="7" id="KW-1185">Reference proteome</keyword>
<dbReference type="GO" id="GO:0005886">
    <property type="term" value="C:plasma membrane"/>
    <property type="evidence" value="ECO:0007669"/>
    <property type="project" value="TreeGrafter"/>
</dbReference>
<dbReference type="EMBL" id="VUMV01000004">
    <property type="protein sequence ID" value="MST82132.1"/>
    <property type="molecule type" value="Genomic_DNA"/>
</dbReference>